<dbReference type="PANTHER" id="PTHR34117">
    <property type="entry name" value="STYLE CELL-CYCLE INHIBITOR 1"/>
    <property type="match status" value="1"/>
</dbReference>
<dbReference type="InterPro" id="IPR044688">
    <property type="entry name" value="SCI-1-like"/>
</dbReference>
<evidence type="ECO:0000313" key="2">
    <source>
        <dbReference type="EMBL" id="KAF4365615.1"/>
    </source>
</evidence>
<protein>
    <submittedName>
        <fullName evidence="2">Uncharacterized protein</fullName>
    </submittedName>
</protein>
<feature type="compositionally biased region" description="Basic and acidic residues" evidence="1">
    <location>
        <begin position="49"/>
        <end position="67"/>
    </location>
</feature>
<dbReference type="PANTHER" id="PTHR34117:SF1">
    <property type="entry name" value="STYLE CELL-CYCLE INHIBITOR 1"/>
    <property type="match status" value="1"/>
</dbReference>
<dbReference type="AlphaFoldDB" id="A0A7J6F4M4"/>
<feature type="region of interest" description="Disordered" evidence="1">
    <location>
        <begin position="40"/>
        <end position="110"/>
    </location>
</feature>
<feature type="compositionally biased region" description="Basic residues" evidence="1">
    <location>
        <begin position="68"/>
        <end position="79"/>
    </location>
</feature>
<dbReference type="EMBL" id="JAATIP010000158">
    <property type="protein sequence ID" value="KAF4365615.1"/>
    <property type="molecule type" value="Genomic_DNA"/>
</dbReference>
<reference evidence="2 3" key="1">
    <citation type="journal article" date="2020" name="bioRxiv">
        <title>Sequence and annotation of 42 cannabis genomes reveals extensive copy number variation in cannabinoid synthesis and pathogen resistance genes.</title>
        <authorList>
            <person name="Mckernan K.J."/>
            <person name="Helbert Y."/>
            <person name="Kane L.T."/>
            <person name="Ebling H."/>
            <person name="Zhang L."/>
            <person name="Liu B."/>
            <person name="Eaton Z."/>
            <person name="Mclaughlin S."/>
            <person name="Kingan S."/>
            <person name="Baybayan P."/>
            <person name="Concepcion G."/>
            <person name="Jordan M."/>
            <person name="Riva A."/>
            <person name="Barbazuk W."/>
            <person name="Harkins T."/>
        </authorList>
    </citation>
    <scope>NUCLEOTIDE SEQUENCE [LARGE SCALE GENOMIC DNA]</scope>
    <source>
        <strain evidence="3">cv. Jamaican Lion 4</strain>
        <tissue evidence="2">Leaf</tissue>
    </source>
</reference>
<name>A0A7J6F4M4_CANSA</name>
<evidence type="ECO:0000256" key="1">
    <source>
        <dbReference type="SAM" id="MobiDB-lite"/>
    </source>
</evidence>
<dbReference type="Proteomes" id="UP000525078">
    <property type="component" value="Unassembled WGS sequence"/>
</dbReference>
<organism evidence="2 3">
    <name type="scientific">Cannabis sativa</name>
    <name type="common">Hemp</name>
    <name type="synonym">Marijuana</name>
    <dbReference type="NCBI Taxonomy" id="3483"/>
    <lineage>
        <taxon>Eukaryota</taxon>
        <taxon>Viridiplantae</taxon>
        <taxon>Streptophyta</taxon>
        <taxon>Embryophyta</taxon>
        <taxon>Tracheophyta</taxon>
        <taxon>Spermatophyta</taxon>
        <taxon>Magnoliopsida</taxon>
        <taxon>eudicotyledons</taxon>
        <taxon>Gunneridae</taxon>
        <taxon>Pentapetalae</taxon>
        <taxon>rosids</taxon>
        <taxon>fabids</taxon>
        <taxon>Rosales</taxon>
        <taxon>Cannabaceae</taxon>
        <taxon>Cannabis</taxon>
    </lineage>
</organism>
<proteinExistence type="predicted"/>
<evidence type="ECO:0000313" key="3">
    <source>
        <dbReference type="Proteomes" id="UP000525078"/>
    </source>
</evidence>
<sequence length="205" mass="23852">MAPNTSQPNSPKPSKFSRFRSCISAVMGPGTFLGLYSMVNEGRRKRHKSVEDEERKSRKKSSSSDKKEKHKDKKSHKRHSETDNKDKKLKDKHKDKDGKGDQMGSAGSKPENDILILTQLMIRKELNQNYEFKELTKDDYFSKNNEFATWLKDKKKIFFSDLSAEAARDMFTDFIKAWNKHKLDSRYYEGIVSGPRTAHKWKIKA</sequence>
<gene>
    <name evidence="2" type="ORF">F8388_007448</name>
</gene>
<comment type="caution">
    <text evidence="2">The sequence shown here is derived from an EMBL/GenBank/DDBJ whole genome shotgun (WGS) entry which is preliminary data.</text>
</comment>
<feature type="compositionally biased region" description="Basic and acidic residues" evidence="1">
    <location>
        <begin position="80"/>
        <end position="100"/>
    </location>
</feature>
<accession>A0A7J6F4M4</accession>